<feature type="domain" description="Non-canonical purine NTP phosphatase/PRRC1" evidence="1">
    <location>
        <begin position="1"/>
        <end position="37"/>
    </location>
</feature>
<evidence type="ECO:0000313" key="3">
    <source>
        <dbReference type="Proteomes" id="UP001245683"/>
    </source>
</evidence>
<sequence>MNRAKQALEKGKADIGVGIEAGVYPAPNSLTGYFDIQLKDVPSPTAPRSPLTGV</sequence>
<reference evidence="2 3" key="1">
    <citation type="submission" date="2023-08" db="EMBL/GenBank/DDBJ databases">
        <title>Draft genome sequence of Thermococcus waiotapuensis WT1T, a thermophilic sulphur-dependent archaeon from order Thermococcales.</title>
        <authorList>
            <person name="Manners S.H."/>
            <person name="Carere C.R."/>
            <person name="Dhami M.K."/>
            <person name="Dobson R.C.J."/>
            <person name="Stott M.B."/>
        </authorList>
    </citation>
    <scope>NUCLEOTIDE SEQUENCE [LARGE SCALE GENOMIC DNA]</scope>
    <source>
        <strain evidence="2 3">WT1</strain>
    </source>
</reference>
<dbReference type="EMBL" id="JAVDZE010000005">
    <property type="protein sequence ID" value="MDV3104624.1"/>
    <property type="molecule type" value="Genomic_DNA"/>
</dbReference>
<dbReference type="AlphaFoldDB" id="A0AAE4NVF6"/>
<accession>A0AAE4NVF6</accession>
<dbReference type="Pfam" id="PF01931">
    <property type="entry name" value="NTPase_I-T"/>
    <property type="match status" value="1"/>
</dbReference>
<evidence type="ECO:0000259" key="1">
    <source>
        <dbReference type="Pfam" id="PF01931"/>
    </source>
</evidence>
<gene>
    <name evidence="2" type="ORF">RBI02_08775</name>
</gene>
<protein>
    <recommendedName>
        <fullName evidence="1">Non-canonical purine NTP phosphatase/PRRC1 domain-containing protein</fullName>
    </recommendedName>
</protein>
<keyword evidence="3" id="KW-1185">Reference proteome</keyword>
<dbReference type="Proteomes" id="UP001245683">
    <property type="component" value="Unassembled WGS sequence"/>
</dbReference>
<evidence type="ECO:0000313" key="2">
    <source>
        <dbReference type="EMBL" id="MDV3104624.1"/>
    </source>
</evidence>
<proteinExistence type="predicted"/>
<organism evidence="2 3">
    <name type="scientific">Thermococcus waiotapuensis</name>
    <dbReference type="NCBI Taxonomy" id="90909"/>
    <lineage>
        <taxon>Archaea</taxon>
        <taxon>Methanobacteriati</taxon>
        <taxon>Methanobacteriota</taxon>
        <taxon>Thermococci</taxon>
        <taxon>Thermococcales</taxon>
        <taxon>Thermococcaceae</taxon>
        <taxon>Thermococcus</taxon>
    </lineage>
</organism>
<dbReference type="InterPro" id="IPR026533">
    <property type="entry name" value="NTPase/PRRC1"/>
</dbReference>
<comment type="caution">
    <text evidence="2">The sequence shown here is derived from an EMBL/GenBank/DDBJ whole genome shotgun (WGS) entry which is preliminary data.</text>
</comment>
<name>A0AAE4NVF6_9EURY</name>